<dbReference type="GeneID" id="20231315"/>
<organism evidence="12 13">
    <name type="scientific">Lottia gigantea</name>
    <name type="common">Giant owl limpet</name>
    <dbReference type="NCBI Taxonomy" id="225164"/>
    <lineage>
        <taxon>Eukaryota</taxon>
        <taxon>Metazoa</taxon>
        <taxon>Spiralia</taxon>
        <taxon>Lophotrochozoa</taxon>
        <taxon>Mollusca</taxon>
        <taxon>Gastropoda</taxon>
        <taxon>Patellogastropoda</taxon>
        <taxon>Lottioidea</taxon>
        <taxon>Lottiidae</taxon>
        <taxon>Lottia</taxon>
    </lineage>
</organism>
<dbReference type="GO" id="GO:0032435">
    <property type="term" value="P:negative regulation of proteasomal ubiquitin-dependent protein catabolic process"/>
    <property type="evidence" value="ECO:0007669"/>
    <property type="project" value="TreeGrafter"/>
</dbReference>
<dbReference type="CTD" id="20231315"/>
<feature type="domain" description="HIT" evidence="11">
    <location>
        <begin position="1"/>
        <end position="107"/>
    </location>
</feature>
<sequence>YEFGQYQVKSTQVFIKTGLSYGFVNIKPVLPGHLLVAPIRKVEKISKMTAEETSDLFNTTRRISEVCQKHFKGTALTIAIQDGVDAGQSVEHVHVHILPRKPGDFEKNDSIYDELQKHDKDMSKSLRTKEEMSKEASELRPYFI</sequence>
<feature type="site" description="Important for induction of apoptosis" evidence="7">
    <location>
        <position position="112"/>
    </location>
</feature>
<name>V3ZX30_LOTGI</name>
<dbReference type="AlphaFoldDB" id="V3ZX30"/>
<accession>V3ZX30</accession>
<keyword evidence="3 9" id="KW-0378">Hydrolase</keyword>
<evidence type="ECO:0000259" key="11">
    <source>
        <dbReference type="PROSITE" id="PS51084"/>
    </source>
</evidence>
<feature type="binding site" evidence="6">
    <location>
        <begin position="87"/>
        <end position="90"/>
    </location>
    <ligand>
        <name>substrate</name>
    </ligand>
</feature>
<dbReference type="GO" id="GO:0047710">
    <property type="term" value="F:bis(5'-adenosyl)-triphosphatase activity"/>
    <property type="evidence" value="ECO:0007669"/>
    <property type="project" value="UniProtKB-UniRule"/>
</dbReference>
<comment type="catalytic activity">
    <reaction evidence="4 9">
        <text>P(1),P(3)-bis(5'-adenosyl) triphosphate + H2O = AMP + ADP + 2 H(+)</text>
        <dbReference type="Rhea" id="RHEA:13893"/>
        <dbReference type="ChEBI" id="CHEBI:15377"/>
        <dbReference type="ChEBI" id="CHEBI:15378"/>
        <dbReference type="ChEBI" id="CHEBI:58529"/>
        <dbReference type="ChEBI" id="CHEBI:456215"/>
        <dbReference type="ChEBI" id="CHEBI:456216"/>
        <dbReference type="EC" id="3.6.1.29"/>
    </reaction>
</comment>
<dbReference type="Pfam" id="PF01230">
    <property type="entry name" value="HIT"/>
    <property type="match status" value="1"/>
</dbReference>
<evidence type="ECO:0000313" key="13">
    <source>
        <dbReference type="Proteomes" id="UP000030746"/>
    </source>
</evidence>
<dbReference type="HOGENOM" id="CLU_056776_7_1_1"/>
<dbReference type="GO" id="GO:0005886">
    <property type="term" value="C:plasma membrane"/>
    <property type="evidence" value="ECO:0007669"/>
    <property type="project" value="TreeGrafter"/>
</dbReference>
<evidence type="ECO:0000256" key="3">
    <source>
        <dbReference type="ARBA" id="ARBA00022801"/>
    </source>
</evidence>
<evidence type="ECO:0000256" key="5">
    <source>
        <dbReference type="PIRSR" id="PIRSR639383-1"/>
    </source>
</evidence>
<dbReference type="InterPro" id="IPR052677">
    <property type="entry name" value="Dinucleoside_ppp_hydrolase"/>
</dbReference>
<evidence type="ECO:0000256" key="4">
    <source>
        <dbReference type="ARBA" id="ARBA00047780"/>
    </source>
</evidence>
<dbReference type="PROSITE" id="PS00892">
    <property type="entry name" value="HIT_1"/>
    <property type="match status" value="1"/>
</dbReference>
<dbReference type="PROSITE" id="PS51084">
    <property type="entry name" value="HIT_2"/>
    <property type="match status" value="1"/>
</dbReference>
<dbReference type="GO" id="GO:0005634">
    <property type="term" value="C:nucleus"/>
    <property type="evidence" value="ECO:0007669"/>
    <property type="project" value="TreeGrafter"/>
</dbReference>
<feature type="binding site" evidence="6">
    <location>
        <position position="81"/>
    </location>
    <ligand>
        <name>substrate</name>
    </ligand>
</feature>
<dbReference type="RefSeq" id="XP_009053199.1">
    <property type="nucleotide sequence ID" value="XM_009054951.1"/>
</dbReference>
<dbReference type="GO" id="GO:0031625">
    <property type="term" value="F:ubiquitin protein ligase binding"/>
    <property type="evidence" value="ECO:0007669"/>
    <property type="project" value="TreeGrafter"/>
</dbReference>
<dbReference type="GO" id="GO:0005737">
    <property type="term" value="C:cytoplasm"/>
    <property type="evidence" value="ECO:0007669"/>
    <property type="project" value="TreeGrafter"/>
</dbReference>
<dbReference type="EC" id="3.6.1.29" evidence="1 9"/>
<dbReference type="Gene3D" id="3.30.428.10">
    <property type="entry name" value="HIT-like"/>
    <property type="match status" value="1"/>
</dbReference>
<dbReference type="InterPro" id="IPR019808">
    <property type="entry name" value="Histidine_triad_CS"/>
</dbReference>
<comment type="cofactor">
    <cofactor evidence="9">
        <name>Mn(2+)</name>
        <dbReference type="ChEBI" id="CHEBI:29035"/>
    </cofactor>
</comment>
<evidence type="ECO:0000256" key="2">
    <source>
        <dbReference type="ARBA" id="ARBA00022741"/>
    </source>
</evidence>
<evidence type="ECO:0000256" key="7">
    <source>
        <dbReference type="PIRSR" id="PIRSR639383-3"/>
    </source>
</evidence>
<feature type="region of interest" description="Disordered" evidence="10">
    <location>
        <begin position="118"/>
        <end position="144"/>
    </location>
</feature>
<feature type="short sequence motif" description="Histidine triad motif" evidence="8">
    <location>
        <begin position="92"/>
        <end position="96"/>
    </location>
</feature>
<evidence type="ECO:0000256" key="9">
    <source>
        <dbReference type="RuleBase" id="RU366076"/>
    </source>
</evidence>
<proteinExistence type="predicted"/>
<feature type="active site" description="Tele-AMP-histidine intermediate" evidence="5">
    <location>
        <position position="94"/>
    </location>
</feature>
<dbReference type="SUPFAM" id="SSF54197">
    <property type="entry name" value="HIT-like"/>
    <property type="match status" value="1"/>
</dbReference>
<dbReference type="OMA" id="DAIYGMM"/>
<evidence type="ECO:0000256" key="8">
    <source>
        <dbReference type="PROSITE-ProRule" id="PRU00464"/>
    </source>
</evidence>
<dbReference type="GO" id="GO:0015964">
    <property type="term" value="P:diadenosine triphosphate catabolic process"/>
    <property type="evidence" value="ECO:0007669"/>
    <property type="project" value="TreeGrafter"/>
</dbReference>
<keyword evidence="13" id="KW-1185">Reference proteome</keyword>
<dbReference type="InterPro" id="IPR036265">
    <property type="entry name" value="HIT-like_sf"/>
</dbReference>
<evidence type="ECO:0000256" key="6">
    <source>
        <dbReference type="PIRSR" id="PIRSR639383-2"/>
    </source>
</evidence>
<feature type="binding site" evidence="6">
    <location>
        <position position="96"/>
    </location>
    <ligand>
        <name>substrate</name>
    </ligand>
</feature>
<dbReference type="Proteomes" id="UP000030746">
    <property type="component" value="Unassembled WGS sequence"/>
</dbReference>
<dbReference type="STRING" id="225164.V3ZX30"/>
<feature type="compositionally biased region" description="Basic and acidic residues" evidence="10">
    <location>
        <begin position="118"/>
        <end position="138"/>
    </location>
</feature>
<dbReference type="GO" id="GO:0000166">
    <property type="term" value="F:nucleotide binding"/>
    <property type="evidence" value="ECO:0007669"/>
    <property type="project" value="UniProtKB-KW"/>
</dbReference>
<dbReference type="CDD" id="cd01275">
    <property type="entry name" value="FHIT"/>
    <property type="match status" value="1"/>
</dbReference>
<keyword evidence="2 9" id="KW-0547">Nucleotide-binding</keyword>
<feature type="binding site" evidence="6">
    <location>
        <position position="25"/>
    </location>
    <ligand>
        <name>substrate</name>
    </ligand>
</feature>
<dbReference type="GO" id="GO:0072332">
    <property type="term" value="P:intrinsic apoptotic signaling pathway by p53 class mediator"/>
    <property type="evidence" value="ECO:0007669"/>
    <property type="project" value="TreeGrafter"/>
</dbReference>
<dbReference type="KEGG" id="lgi:LOTGIDRAFT_116186"/>
<dbReference type="GO" id="GO:0006163">
    <property type="term" value="P:purine nucleotide metabolic process"/>
    <property type="evidence" value="ECO:0007669"/>
    <property type="project" value="TreeGrafter"/>
</dbReference>
<dbReference type="InterPro" id="IPR011146">
    <property type="entry name" value="HIT-like"/>
</dbReference>
<evidence type="ECO:0000256" key="10">
    <source>
        <dbReference type="SAM" id="MobiDB-lite"/>
    </source>
</evidence>
<gene>
    <name evidence="12" type="ORF">LOTGIDRAFT_116186</name>
</gene>
<reference evidence="12 13" key="1">
    <citation type="journal article" date="2013" name="Nature">
        <title>Insights into bilaterian evolution from three spiralian genomes.</title>
        <authorList>
            <person name="Simakov O."/>
            <person name="Marletaz F."/>
            <person name="Cho S.J."/>
            <person name="Edsinger-Gonzales E."/>
            <person name="Havlak P."/>
            <person name="Hellsten U."/>
            <person name="Kuo D.H."/>
            <person name="Larsson T."/>
            <person name="Lv J."/>
            <person name="Arendt D."/>
            <person name="Savage R."/>
            <person name="Osoegawa K."/>
            <person name="de Jong P."/>
            <person name="Grimwood J."/>
            <person name="Chapman J.A."/>
            <person name="Shapiro H."/>
            <person name="Aerts A."/>
            <person name="Otillar R.P."/>
            <person name="Terry A.Y."/>
            <person name="Boore J.L."/>
            <person name="Grigoriev I.V."/>
            <person name="Lindberg D.R."/>
            <person name="Seaver E.C."/>
            <person name="Weisblat D.A."/>
            <person name="Putnam N.H."/>
            <person name="Rokhsar D.S."/>
        </authorList>
    </citation>
    <scope>NUCLEOTIDE SEQUENCE [LARGE SCALE GENOMIC DNA]</scope>
</reference>
<dbReference type="FunFam" id="3.30.428.10:FF:000011">
    <property type="entry name" value="Fragile histidine triad"/>
    <property type="match status" value="1"/>
</dbReference>
<dbReference type="PANTHER" id="PTHR46981:SF1">
    <property type="entry name" value="BIS(5'-ADENOSYL)-TRIPHOSPHATASE"/>
    <property type="match status" value="1"/>
</dbReference>
<dbReference type="EMBL" id="KB201549">
    <property type="protein sequence ID" value="ESO96083.1"/>
    <property type="molecule type" value="Genomic_DNA"/>
</dbReference>
<dbReference type="OrthoDB" id="680339at2759"/>
<evidence type="ECO:0000313" key="12">
    <source>
        <dbReference type="EMBL" id="ESO96083.1"/>
    </source>
</evidence>
<protein>
    <recommendedName>
        <fullName evidence="1 9">Bis(5'-adenosyl)-triphosphatase</fullName>
        <ecNumber evidence="1 9">3.6.1.29</ecNumber>
    </recommendedName>
</protein>
<feature type="non-terminal residue" evidence="12">
    <location>
        <position position="1"/>
    </location>
</feature>
<evidence type="ECO:0000256" key="1">
    <source>
        <dbReference type="ARBA" id="ARBA00012377"/>
    </source>
</evidence>
<dbReference type="PANTHER" id="PTHR46981">
    <property type="entry name" value="BIS(5'-ADENOSYL)-TRIPHOSPHATASE"/>
    <property type="match status" value="1"/>
</dbReference>
<dbReference type="InterPro" id="IPR039383">
    <property type="entry name" value="FHIT"/>
</dbReference>